<dbReference type="PRINTS" id="PR00722">
    <property type="entry name" value="CHYMOTRYPSIN"/>
</dbReference>
<dbReference type="InterPro" id="IPR018114">
    <property type="entry name" value="TRYPSIN_HIS"/>
</dbReference>
<dbReference type="STRING" id="1763535.LPB072_02110"/>
<protein>
    <recommendedName>
        <fullName evidence="3">Peptidase S1 domain-containing protein</fullName>
    </recommendedName>
</protein>
<dbReference type="Pfam" id="PF00089">
    <property type="entry name" value="Trypsin"/>
    <property type="match status" value="1"/>
</dbReference>
<dbReference type="InterPro" id="IPR050430">
    <property type="entry name" value="Peptidase_S1"/>
</dbReference>
<dbReference type="PANTHER" id="PTHR24276:SF98">
    <property type="entry name" value="FI18310P1-RELATED"/>
    <property type="match status" value="1"/>
</dbReference>
<reference evidence="5 6" key="1">
    <citation type="submission" date="2016-02" db="EMBL/GenBank/DDBJ databases">
        <title>Draft genome sequence of Hydrogenophaga sp. LPB0072.</title>
        <authorList>
            <person name="Shin S.-K."/>
            <person name="Yi H."/>
        </authorList>
    </citation>
    <scope>NUCLEOTIDE SEQUENCE [LARGE SCALE GENOMIC DNA]</scope>
    <source>
        <strain evidence="5 6">LPB0072</strain>
    </source>
</reference>
<gene>
    <name evidence="4" type="ORF">LPB072_02110</name>
    <name evidence="5" type="ORF">LPB72_08840</name>
</gene>
<dbReference type="Gene3D" id="2.40.10.10">
    <property type="entry name" value="Trypsin-like serine proteases"/>
    <property type="match status" value="1"/>
</dbReference>
<dbReference type="SMART" id="SM00020">
    <property type="entry name" value="Tryp_SPc"/>
    <property type="match status" value="1"/>
</dbReference>
<evidence type="ECO:0000313" key="7">
    <source>
        <dbReference type="Proteomes" id="UP000185680"/>
    </source>
</evidence>
<evidence type="ECO:0000256" key="1">
    <source>
        <dbReference type="ARBA" id="ARBA00007664"/>
    </source>
</evidence>
<organism evidence="4 7">
    <name type="scientific">Hydrogenophaga crassostreae</name>
    <dbReference type="NCBI Taxonomy" id="1763535"/>
    <lineage>
        <taxon>Bacteria</taxon>
        <taxon>Pseudomonadati</taxon>
        <taxon>Pseudomonadota</taxon>
        <taxon>Betaproteobacteria</taxon>
        <taxon>Burkholderiales</taxon>
        <taxon>Comamonadaceae</taxon>
        <taxon>Hydrogenophaga</taxon>
    </lineage>
</organism>
<evidence type="ECO:0000256" key="2">
    <source>
        <dbReference type="ARBA" id="ARBA00023157"/>
    </source>
</evidence>
<dbReference type="PROSITE" id="PS50240">
    <property type="entry name" value="TRYPSIN_DOM"/>
    <property type="match status" value="1"/>
</dbReference>
<name>A0A163CHG8_9BURK</name>
<dbReference type="EMBL" id="CP017476">
    <property type="protein sequence ID" value="AOW11837.1"/>
    <property type="molecule type" value="Genomic_DNA"/>
</dbReference>
<evidence type="ECO:0000313" key="4">
    <source>
        <dbReference type="EMBL" id="AOW11837.1"/>
    </source>
</evidence>
<dbReference type="Proteomes" id="UP000185657">
    <property type="component" value="Unassembled WGS sequence"/>
</dbReference>
<dbReference type="SUPFAM" id="SSF50494">
    <property type="entry name" value="Trypsin-like serine proteases"/>
    <property type="match status" value="1"/>
</dbReference>
<dbReference type="PROSITE" id="PS00134">
    <property type="entry name" value="TRYPSIN_HIS"/>
    <property type="match status" value="1"/>
</dbReference>
<keyword evidence="2" id="KW-1015">Disulfide bond</keyword>
<dbReference type="InterPro" id="IPR043504">
    <property type="entry name" value="Peptidase_S1_PA_chymotrypsin"/>
</dbReference>
<dbReference type="InterPro" id="IPR001254">
    <property type="entry name" value="Trypsin_dom"/>
</dbReference>
<dbReference type="AlphaFoldDB" id="A0A163CHG8"/>
<comment type="similarity">
    <text evidence="1">Belongs to the peptidase S1 family.</text>
</comment>
<evidence type="ECO:0000313" key="6">
    <source>
        <dbReference type="Proteomes" id="UP000185657"/>
    </source>
</evidence>
<dbReference type="GO" id="GO:0006508">
    <property type="term" value="P:proteolysis"/>
    <property type="evidence" value="ECO:0007669"/>
    <property type="project" value="InterPro"/>
</dbReference>
<dbReference type="PANTHER" id="PTHR24276">
    <property type="entry name" value="POLYSERASE-RELATED"/>
    <property type="match status" value="1"/>
</dbReference>
<sequence>MTASLLAACGGGGSSELVLPEANALCASAGLLPKIVNGADCAQPERSPVVLLLMLGGDGETRSCSGTMLTPVRVLTAAHCMPPDTQRIAAVQWKATGKGQLVYAAGWVAHPGFSAAGEGFQNDVGVVTLRSGMSNPAMPLLVSSPSKKGDEAFIAGWGQPGLDLAVGYVRMTKVNETHLGFVYKETGSNTCSGDSGGPAYRAIGGPPGVVGVTSSGSVAGCGDGDLSLFSNIQSPGVLNFIRAQAPGAGEI</sequence>
<dbReference type="EMBL" id="LVWD01000009">
    <property type="protein sequence ID" value="OAD42315.1"/>
    <property type="molecule type" value="Genomic_DNA"/>
</dbReference>
<feature type="domain" description="Peptidase S1" evidence="3">
    <location>
        <begin position="35"/>
        <end position="246"/>
    </location>
</feature>
<dbReference type="InterPro" id="IPR001314">
    <property type="entry name" value="Peptidase_S1A"/>
</dbReference>
<dbReference type="Proteomes" id="UP000185680">
    <property type="component" value="Chromosome"/>
</dbReference>
<keyword evidence="6" id="KW-1185">Reference proteome</keyword>
<proteinExistence type="inferred from homology"/>
<dbReference type="GO" id="GO:0004252">
    <property type="term" value="F:serine-type endopeptidase activity"/>
    <property type="evidence" value="ECO:0007669"/>
    <property type="project" value="InterPro"/>
</dbReference>
<dbReference type="KEGG" id="hyl:LPB072_02110"/>
<reference evidence="4 7" key="2">
    <citation type="submission" date="2016-10" db="EMBL/GenBank/DDBJ databases">
        <title>Hydorgenophaga sp. LPB0072 isolated from gastropod.</title>
        <authorList>
            <person name="Kim E."/>
            <person name="Yi H."/>
        </authorList>
    </citation>
    <scope>NUCLEOTIDE SEQUENCE [LARGE SCALE GENOMIC DNA]</scope>
    <source>
        <strain evidence="4 7">LPB0072</strain>
    </source>
</reference>
<accession>A0A163CHG8</accession>
<evidence type="ECO:0000313" key="5">
    <source>
        <dbReference type="EMBL" id="OAD42315.1"/>
    </source>
</evidence>
<evidence type="ECO:0000259" key="3">
    <source>
        <dbReference type="PROSITE" id="PS50240"/>
    </source>
</evidence>
<dbReference type="InterPro" id="IPR009003">
    <property type="entry name" value="Peptidase_S1_PA"/>
</dbReference>